<organism evidence="2 3">
    <name type="scientific">Actinokineospora fastidiosa</name>
    <dbReference type="NCBI Taxonomy" id="1816"/>
    <lineage>
        <taxon>Bacteria</taxon>
        <taxon>Bacillati</taxon>
        <taxon>Actinomycetota</taxon>
        <taxon>Actinomycetes</taxon>
        <taxon>Pseudonocardiales</taxon>
        <taxon>Pseudonocardiaceae</taxon>
        <taxon>Actinokineospora</taxon>
    </lineage>
</organism>
<proteinExistence type="predicted"/>
<comment type="caution">
    <text evidence="2">The sequence shown here is derived from an EMBL/GenBank/DDBJ whole genome shotgun (WGS) entry which is preliminary data.</text>
</comment>
<protein>
    <recommendedName>
        <fullName evidence="4">CU044_5270 family protein</fullName>
    </recommendedName>
</protein>
<reference evidence="2" key="1">
    <citation type="journal article" date="2014" name="Int. J. Syst. Evol. Microbiol.">
        <title>Complete genome sequence of Corynebacterium casei LMG S-19264T (=DSM 44701T), isolated from a smear-ripened cheese.</title>
        <authorList>
            <consortium name="US DOE Joint Genome Institute (JGI-PGF)"/>
            <person name="Walter F."/>
            <person name="Albersmeier A."/>
            <person name="Kalinowski J."/>
            <person name="Ruckert C."/>
        </authorList>
    </citation>
    <scope>NUCLEOTIDE SEQUENCE</scope>
    <source>
        <strain evidence="2">JCM 3276</strain>
    </source>
</reference>
<evidence type="ECO:0000256" key="1">
    <source>
        <dbReference type="SAM" id="Phobius"/>
    </source>
</evidence>
<evidence type="ECO:0008006" key="4">
    <source>
        <dbReference type="Google" id="ProtNLM"/>
    </source>
</evidence>
<keyword evidence="1" id="KW-0812">Transmembrane</keyword>
<dbReference type="Proteomes" id="UP000660680">
    <property type="component" value="Unassembled WGS sequence"/>
</dbReference>
<evidence type="ECO:0000313" key="3">
    <source>
        <dbReference type="Proteomes" id="UP000660680"/>
    </source>
</evidence>
<feature type="transmembrane region" description="Helical" evidence="1">
    <location>
        <begin position="52"/>
        <end position="72"/>
    </location>
</feature>
<dbReference type="EMBL" id="BMRB01000002">
    <property type="protein sequence ID" value="GGS39058.1"/>
    <property type="molecule type" value="Genomic_DNA"/>
</dbReference>
<keyword evidence="3" id="KW-1185">Reference proteome</keyword>
<dbReference type="NCBIfam" id="NF038083">
    <property type="entry name" value="CU044_5270_fam"/>
    <property type="match status" value="1"/>
</dbReference>
<dbReference type="InterPro" id="IPR047789">
    <property type="entry name" value="CU044_5270-like"/>
</dbReference>
<sequence>MSDGGRHWTEQELDDALDRLNADVRVSDERLGEAKDRMLAEIDGGGRRRPRVVGVAASMLVVVGLVVALLVAQTENPLGPASAEAVATLELAAIEAEDTPVGPGRFRYVATHAWHLREIGRTAYLAETVTEVWAPAEYEREWEMRRSETGRRVWVLGSEAEALAAGLTVNPPGPAGLPVKARCGDFAAVLTGQPPCTTPGQWQAPTREFIAGLPREPGPLLDRLRADAPDHGRGDSQLLIYAADALRGGLLPADVRTPLFRALAMLQGLQITDNAANLDGRRGTAVGIDDGRVRQEIIIDPVTGVFVGERQVLTTESESGVPAGTVTGFTAVEIAVVDETGVRPN</sequence>
<keyword evidence="1" id="KW-1133">Transmembrane helix</keyword>
<dbReference type="AlphaFoldDB" id="A0A918LF94"/>
<reference evidence="2" key="2">
    <citation type="submission" date="2020-09" db="EMBL/GenBank/DDBJ databases">
        <authorList>
            <person name="Sun Q."/>
            <person name="Ohkuma M."/>
        </authorList>
    </citation>
    <scope>NUCLEOTIDE SEQUENCE</scope>
    <source>
        <strain evidence="2">JCM 3276</strain>
    </source>
</reference>
<accession>A0A918LF94</accession>
<name>A0A918LF94_9PSEU</name>
<keyword evidence="1" id="KW-0472">Membrane</keyword>
<evidence type="ECO:0000313" key="2">
    <source>
        <dbReference type="EMBL" id="GGS39058.1"/>
    </source>
</evidence>
<dbReference type="RefSeq" id="WP_189211652.1">
    <property type="nucleotide sequence ID" value="NZ_BMRB01000002.1"/>
</dbReference>
<gene>
    <name evidence="2" type="ORF">GCM10010171_37510</name>
</gene>